<dbReference type="Proteomes" id="UP000708208">
    <property type="component" value="Unassembled WGS sequence"/>
</dbReference>
<dbReference type="AlphaFoldDB" id="A0A8J2LTX1"/>
<proteinExistence type="predicted"/>
<protein>
    <submittedName>
        <fullName evidence="1">Uncharacterized protein</fullName>
    </submittedName>
</protein>
<accession>A0A8J2LTX1</accession>
<keyword evidence="2" id="KW-1185">Reference proteome</keyword>
<comment type="caution">
    <text evidence="1">The sequence shown here is derived from an EMBL/GenBank/DDBJ whole genome shotgun (WGS) entry which is preliminary data.</text>
</comment>
<evidence type="ECO:0000313" key="2">
    <source>
        <dbReference type="Proteomes" id="UP000708208"/>
    </source>
</evidence>
<name>A0A8J2LTX1_9HEXA</name>
<feature type="non-terminal residue" evidence="1">
    <location>
        <position position="111"/>
    </location>
</feature>
<evidence type="ECO:0000313" key="1">
    <source>
        <dbReference type="EMBL" id="CAG7827990.1"/>
    </source>
</evidence>
<sequence>LHNELGEVIGLGFAWTGFSNSSKSVFEHPPAKVISTILGDAPPCVIALANDNKLTTLHILFVRDVYNCGFAPSEVIERFQKSIDDFVNRIKEGYHSIVCFFWRSCSSSSSS</sequence>
<organism evidence="1 2">
    <name type="scientific">Allacma fusca</name>
    <dbReference type="NCBI Taxonomy" id="39272"/>
    <lineage>
        <taxon>Eukaryota</taxon>
        <taxon>Metazoa</taxon>
        <taxon>Ecdysozoa</taxon>
        <taxon>Arthropoda</taxon>
        <taxon>Hexapoda</taxon>
        <taxon>Collembola</taxon>
        <taxon>Symphypleona</taxon>
        <taxon>Sminthuridae</taxon>
        <taxon>Allacma</taxon>
    </lineage>
</organism>
<reference evidence="1" key="1">
    <citation type="submission" date="2021-06" db="EMBL/GenBank/DDBJ databases">
        <authorList>
            <person name="Hodson N. C."/>
            <person name="Mongue J. A."/>
            <person name="Jaron S. K."/>
        </authorList>
    </citation>
    <scope>NUCLEOTIDE SEQUENCE</scope>
</reference>
<dbReference type="EMBL" id="CAJVCH010545667">
    <property type="protein sequence ID" value="CAG7827990.1"/>
    <property type="molecule type" value="Genomic_DNA"/>
</dbReference>
<gene>
    <name evidence="1" type="ORF">AFUS01_LOCUS37943</name>
</gene>